<organism evidence="10 11">
    <name type="scientific">Umboniibacter marinipuniceus</name>
    <dbReference type="NCBI Taxonomy" id="569599"/>
    <lineage>
        <taxon>Bacteria</taxon>
        <taxon>Pseudomonadati</taxon>
        <taxon>Pseudomonadota</taxon>
        <taxon>Gammaproteobacteria</taxon>
        <taxon>Cellvibrionales</taxon>
        <taxon>Cellvibrionaceae</taxon>
        <taxon>Umboniibacter</taxon>
    </lineage>
</organism>
<evidence type="ECO:0000256" key="3">
    <source>
        <dbReference type="ARBA" id="ARBA00022448"/>
    </source>
</evidence>
<evidence type="ECO:0000313" key="10">
    <source>
        <dbReference type="EMBL" id="RMA79426.1"/>
    </source>
</evidence>
<evidence type="ECO:0000313" key="11">
    <source>
        <dbReference type="Proteomes" id="UP000267187"/>
    </source>
</evidence>
<gene>
    <name evidence="10" type="ORF">DFR27_1867</name>
</gene>
<dbReference type="PANTHER" id="PTHR22911:SF137">
    <property type="entry name" value="SOLUTE CARRIER FAMILY 35 MEMBER G2-RELATED"/>
    <property type="match status" value="1"/>
</dbReference>
<dbReference type="EMBL" id="REFJ01000004">
    <property type="protein sequence ID" value="RMA79426.1"/>
    <property type="molecule type" value="Genomic_DNA"/>
</dbReference>
<feature type="domain" description="EamA" evidence="9">
    <location>
        <begin position="8"/>
        <end position="141"/>
    </location>
</feature>
<feature type="transmembrane region" description="Helical" evidence="8">
    <location>
        <begin position="265"/>
        <end position="283"/>
    </location>
</feature>
<comment type="subcellular location">
    <subcellularLocation>
        <location evidence="1">Cell membrane</location>
        <topology evidence="1">Multi-pass membrane protein</topology>
    </subcellularLocation>
</comment>
<dbReference type="InterPro" id="IPR000620">
    <property type="entry name" value="EamA_dom"/>
</dbReference>
<name>A0A3M0A440_9GAMM</name>
<protein>
    <submittedName>
        <fullName evidence="10">Chloramphenicol-sensitive protein RarD</fullName>
    </submittedName>
</protein>
<evidence type="ECO:0000256" key="6">
    <source>
        <dbReference type="ARBA" id="ARBA00022989"/>
    </source>
</evidence>
<dbReference type="PANTHER" id="PTHR22911">
    <property type="entry name" value="ACYL-MALONYL CONDENSING ENZYME-RELATED"/>
    <property type="match status" value="1"/>
</dbReference>
<evidence type="ECO:0000256" key="8">
    <source>
        <dbReference type="SAM" id="Phobius"/>
    </source>
</evidence>
<evidence type="ECO:0000256" key="4">
    <source>
        <dbReference type="ARBA" id="ARBA00022475"/>
    </source>
</evidence>
<dbReference type="AlphaFoldDB" id="A0A3M0A440"/>
<feature type="transmembrane region" description="Helical" evidence="8">
    <location>
        <begin position="237"/>
        <end position="259"/>
    </location>
</feature>
<sequence>MVNANKQGVIAAFGAYLLWGLLPVYFKWIADTGALEILAHRVVWSVIFLAIIASIVKEWRQVWRALSDWKTLKWLMGSSAFIALNWLVFIWAVNDGRILETSLGYYINPIINCFLAMLLLGERMRPIQWLAFALAFVGVSIQIFQVGYLPWVTLVLALSFGGYGIIKKKRPVEARVGLFVETLLMLPLAIGYLGYLFHSGDMVFGQSTSATWLLPLAGVLTAVPLLLFTAAANRMPFTVLSFFQYVAPSMTFLLAILVYGETLSVSMLLTFACIWTGLVFYSIDSLRRANSARRSDHG</sequence>
<keyword evidence="4" id="KW-1003">Cell membrane</keyword>
<feature type="transmembrane region" description="Helical" evidence="8">
    <location>
        <begin position="9"/>
        <end position="30"/>
    </location>
</feature>
<dbReference type="InterPro" id="IPR004626">
    <property type="entry name" value="RarD"/>
</dbReference>
<feature type="transmembrane region" description="Helical" evidence="8">
    <location>
        <begin position="103"/>
        <end position="120"/>
    </location>
</feature>
<dbReference type="Proteomes" id="UP000267187">
    <property type="component" value="Unassembled WGS sequence"/>
</dbReference>
<feature type="transmembrane region" description="Helical" evidence="8">
    <location>
        <begin position="210"/>
        <end position="230"/>
    </location>
</feature>
<comment type="similarity">
    <text evidence="2">Belongs to the EamA transporter family.</text>
</comment>
<evidence type="ECO:0000256" key="2">
    <source>
        <dbReference type="ARBA" id="ARBA00007362"/>
    </source>
</evidence>
<evidence type="ECO:0000256" key="5">
    <source>
        <dbReference type="ARBA" id="ARBA00022692"/>
    </source>
</evidence>
<feature type="transmembrane region" description="Helical" evidence="8">
    <location>
        <begin position="178"/>
        <end position="198"/>
    </location>
</feature>
<dbReference type="OrthoDB" id="369870at2"/>
<keyword evidence="5 8" id="KW-0812">Transmembrane</keyword>
<dbReference type="Pfam" id="PF00892">
    <property type="entry name" value="EamA"/>
    <property type="match status" value="1"/>
</dbReference>
<evidence type="ECO:0000256" key="7">
    <source>
        <dbReference type="ARBA" id="ARBA00023136"/>
    </source>
</evidence>
<feature type="transmembrane region" description="Helical" evidence="8">
    <location>
        <begin position="150"/>
        <end position="166"/>
    </location>
</feature>
<feature type="transmembrane region" description="Helical" evidence="8">
    <location>
        <begin position="71"/>
        <end position="91"/>
    </location>
</feature>
<feature type="transmembrane region" description="Helical" evidence="8">
    <location>
        <begin position="42"/>
        <end position="59"/>
    </location>
</feature>
<evidence type="ECO:0000256" key="1">
    <source>
        <dbReference type="ARBA" id="ARBA00004651"/>
    </source>
</evidence>
<dbReference type="NCBIfam" id="TIGR00688">
    <property type="entry name" value="rarD"/>
    <property type="match status" value="1"/>
</dbReference>
<dbReference type="RefSeq" id="WP_121877182.1">
    <property type="nucleotide sequence ID" value="NZ_REFJ01000004.1"/>
</dbReference>
<accession>A0A3M0A440</accession>
<keyword evidence="11" id="KW-1185">Reference proteome</keyword>
<evidence type="ECO:0000259" key="9">
    <source>
        <dbReference type="Pfam" id="PF00892"/>
    </source>
</evidence>
<dbReference type="SUPFAM" id="SSF103481">
    <property type="entry name" value="Multidrug resistance efflux transporter EmrE"/>
    <property type="match status" value="2"/>
</dbReference>
<dbReference type="GO" id="GO:0005886">
    <property type="term" value="C:plasma membrane"/>
    <property type="evidence" value="ECO:0007669"/>
    <property type="project" value="UniProtKB-SubCell"/>
</dbReference>
<proteinExistence type="inferred from homology"/>
<keyword evidence="3" id="KW-0813">Transport</keyword>
<comment type="caution">
    <text evidence="10">The sequence shown here is derived from an EMBL/GenBank/DDBJ whole genome shotgun (WGS) entry which is preliminary data.</text>
</comment>
<reference evidence="10 11" key="1">
    <citation type="submission" date="2018-10" db="EMBL/GenBank/DDBJ databases">
        <title>Genomic Encyclopedia of Type Strains, Phase IV (KMG-IV): sequencing the most valuable type-strain genomes for metagenomic binning, comparative biology and taxonomic classification.</title>
        <authorList>
            <person name="Goeker M."/>
        </authorList>
    </citation>
    <scope>NUCLEOTIDE SEQUENCE [LARGE SCALE GENOMIC DNA]</scope>
    <source>
        <strain evidence="10 11">DSM 25080</strain>
    </source>
</reference>
<dbReference type="InterPro" id="IPR037185">
    <property type="entry name" value="EmrE-like"/>
</dbReference>
<keyword evidence="6 8" id="KW-1133">Transmembrane helix</keyword>
<keyword evidence="7 8" id="KW-0472">Membrane</keyword>